<keyword evidence="7 11" id="KW-0067">ATP-binding</keyword>
<dbReference type="SMART" id="SM01016">
    <property type="entry name" value="Arg_tRNA_synt_N"/>
    <property type="match status" value="1"/>
</dbReference>
<dbReference type="InterPro" id="IPR014729">
    <property type="entry name" value="Rossmann-like_a/b/a_fold"/>
</dbReference>
<evidence type="ECO:0000256" key="4">
    <source>
        <dbReference type="ARBA" id="ARBA00022490"/>
    </source>
</evidence>
<evidence type="ECO:0000256" key="1">
    <source>
        <dbReference type="ARBA" id="ARBA00004496"/>
    </source>
</evidence>
<proteinExistence type="inferred from homology"/>
<reference evidence="15" key="1">
    <citation type="submission" date="2019-11" db="EMBL/GenBank/DDBJ databases">
        <title>Genomic insights into an expanded diversity of filamentous marine cyanobacteria reveals the extraordinary biosynthetic potential of Moorea and Okeania.</title>
        <authorList>
            <person name="Ferreira Leao T."/>
            <person name="Wang M."/>
            <person name="Moss N."/>
            <person name="Da Silva R."/>
            <person name="Sanders J."/>
            <person name="Nurk S."/>
            <person name="Gurevich A."/>
            <person name="Humphrey G."/>
            <person name="Reher R."/>
            <person name="Zhu Q."/>
            <person name="Belda-Ferre P."/>
            <person name="Glukhov E."/>
            <person name="Rex R."/>
            <person name="Dorrestein P.C."/>
            <person name="Knight R."/>
            <person name="Pevzner P."/>
            <person name="Gerwick W.H."/>
            <person name="Gerwick L."/>
        </authorList>
    </citation>
    <scope>NUCLEOTIDE SEQUENCE</scope>
    <source>
        <strain evidence="15">SIO1C4</strain>
    </source>
</reference>
<evidence type="ECO:0000256" key="7">
    <source>
        <dbReference type="ARBA" id="ARBA00022840"/>
    </source>
</evidence>
<keyword evidence="9 11" id="KW-0030">Aminoacyl-tRNA synthetase</keyword>
<protein>
    <recommendedName>
        <fullName evidence="11">Arginine--tRNA ligase</fullName>
        <ecNumber evidence="11">6.1.1.19</ecNumber>
    </recommendedName>
    <alternativeName>
        <fullName evidence="11">Arginyl-tRNA synthetase</fullName>
        <shortName evidence="11">ArgRS</shortName>
    </alternativeName>
</protein>
<comment type="similarity">
    <text evidence="2 11 12">Belongs to the class-I aminoacyl-tRNA synthetase family.</text>
</comment>
<dbReference type="Pfam" id="PF03485">
    <property type="entry name" value="Arg_tRNA_synt_N"/>
    <property type="match status" value="1"/>
</dbReference>
<dbReference type="SUPFAM" id="SSF47323">
    <property type="entry name" value="Anticodon-binding domain of a subclass of class I aminoacyl-tRNA synthetases"/>
    <property type="match status" value="1"/>
</dbReference>
<evidence type="ECO:0000259" key="13">
    <source>
        <dbReference type="SMART" id="SM00836"/>
    </source>
</evidence>
<dbReference type="SUPFAM" id="SSF52374">
    <property type="entry name" value="Nucleotidylyl transferase"/>
    <property type="match status" value="1"/>
</dbReference>
<dbReference type="InterPro" id="IPR035684">
    <property type="entry name" value="ArgRS_core"/>
</dbReference>
<evidence type="ECO:0000256" key="8">
    <source>
        <dbReference type="ARBA" id="ARBA00022917"/>
    </source>
</evidence>
<evidence type="ECO:0000256" key="10">
    <source>
        <dbReference type="ARBA" id="ARBA00049339"/>
    </source>
</evidence>
<accession>A0A6B3N665</accession>
<organism evidence="15">
    <name type="scientific">Symploca sp. SIO1C4</name>
    <dbReference type="NCBI Taxonomy" id="2607765"/>
    <lineage>
        <taxon>Bacteria</taxon>
        <taxon>Bacillati</taxon>
        <taxon>Cyanobacteriota</taxon>
        <taxon>Cyanophyceae</taxon>
        <taxon>Coleofasciculales</taxon>
        <taxon>Coleofasciculaceae</taxon>
        <taxon>Symploca</taxon>
    </lineage>
</organism>
<dbReference type="InterPro" id="IPR001278">
    <property type="entry name" value="Arg-tRNA-ligase"/>
</dbReference>
<dbReference type="GO" id="GO:0005524">
    <property type="term" value="F:ATP binding"/>
    <property type="evidence" value="ECO:0007669"/>
    <property type="project" value="UniProtKB-UniRule"/>
</dbReference>
<dbReference type="HAMAP" id="MF_00123">
    <property type="entry name" value="Arg_tRNA_synth"/>
    <property type="match status" value="1"/>
</dbReference>
<dbReference type="PANTHER" id="PTHR11956">
    <property type="entry name" value="ARGINYL-TRNA SYNTHETASE"/>
    <property type="match status" value="1"/>
</dbReference>
<evidence type="ECO:0000256" key="6">
    <source>
        <dbReference type="ARBA" id="ARBA00022741"/>
    </source>
</evidence>
<dbReference type="EMBL" id="JAAHFQ010000002">
    <property type="protein sequence ID" value="NER26112.1"/>
    <property type="molecule type" value="Genomic_DNA"/>
</dbReference>
<dbReference type="PRINTS" id="PR01038">
    <property type="entry name" value="TRNASYNTHARG"/>
</dbReference>
<keyword evidence="6 11" id="KW-0547">Nucleotide-binding</keyword>
<comment type="subcellular location">
    <subcellularLocation>
        <location evidence="1 11">Cytoplasm</location>
    </subcellularLocation>
</comment>
<dbReference type="InterPro" id="IPR009080">
    <property type="entry name" value="tRNAsynth_Ia_anticodon-bd"/>
</dbReference>
<evidence type="ECO:0000256" key="5">
    <source>
        <dbReference type="ARBA" id="ARBA00022598"/>
    </source>
</evidence>
<dbReference type="SMART" id="SM00836">
    <property type="entry name" value="DALR_1"/>
    <property type="match status" value="1"/>
</dbReference>
<dbReference type="SUPFAM" id="SSF55190">
    <property type="entry name" value="Arginyl-tRNA synthetase (ArgRS), N-terminal 'additional' domain"/>
    <property type="match status" value="1"/>
</dbReference>
<feature type="domain" description="DALR anticodon binding" evidence="13">
    <location>
        <begin position="474"/>
        <end position="591"/>
    </location>
</feature>
<gene>
    <name evidence="11 15" type="primary">argS</name>
    <name evidence="15" type="ORF">F6J89_00145</name>
</gene>
<keyword evidence="8 11" id="KW-0648">Protein biosynthesis</keyword>
<feature type="short sequence motif" description="'HIGH' region" evidence="11">
    <location>
        <begin position="132"/>
        <end position="142"/>
    </location>
</feature>
<comment type="caution">
    <text evidence="15">The sequence shown here is derived from an EMBL/GenBank/DDBJ whole genome shotgun (WGS) entry which is preliminary data.</text>
</comment>
<dbReference type="Gene3D" id="3.40.50.620">
    <property type="entry name" value="HUPs"/>
    <property type="match status" value="1"/>
</dbReference>
<dbReference type="Gene3D" id="1.10.730.10">
    <property type="entry name" value="Isoleucyl-tRNA Synthetase, Domain 1"/>
    <property type="match status" value="1"/>
</dbReference>
<evidence type="ECO:0000256" key="2">
    <source>
        <dbReference type="ARBA" id="ARBA00005594"/>
    </source>
</evidence>
<dbReference type="AlphaFoldDB" id="A0A6B3N665"/>
<sequence>MSSSNNCRHPFEQLRSKFTQALISAFGSDLAEIDPMVVPASNPKFGDYQSNVALALSKQLGQPPRVIAQTLLQYLDVGGICQAPTIAGPGFINLSLEPTYLETKLKDMFSDPRLGVEPLRIAKRIIVDFSSPNIAKEMHVGHLRSTIIGDSIARILEFRGHDVLRLNHVGDWGTQFGMLIAYLREAYPEALTKSDALDLGDLVAFYRQAKQRFDTDEKFQAIARQEVVKLQAGEQDSRKAWQLLCEQSRREFQAIYDSLDIQLTERGESFYNPLLPDVIADLKHSGLLEESAGASCVFLEGFTNKEGQPLPLIVQKSDGGYNYATTDLAALRYRIEQDGAQRIIYVTDSGQANHFAQVFQVAHRAGWLPDNVEVVHIPFGLVQGEDGKKLKTRSGETIRLRDLLDEAVTRAYKDIESRLNEEDRNETEQFKSYVAKVVGISAVKYSDLSQNRSSNYIFSFDKMLALQGNTAPYMLYAYVRVQGISRKGNIDFEQLGTDVSILLQEDAELVLGKHLLQLSEVLSEVEQDLLPNRLCQYLFELSQKFNQFYDQCRVLQAEEPKRSSRLALCDLAARTLKLGLSLLGITVLERM</sequence>
<dbReference type="NCBIfam" id="TIGR00456">
    <property type="entry name" value="argS"/>
    <property type="match status" value="1"/>
</dbReference>
<feature type="domain" description="Arginyl tRNA synthetase N-terminal" evidence="14">
    <location>
        <begin position="12"/>
        <end position="96"/>
    </location>
</feature>
<name>A0A6B3N665_9CYAN</name>
<dbReference type="FunFam" id="1.10.730.10:FF:000006">
    <property type="entry name" value="Arginyl-tRNA synthetase 2, mitochondrial"/>
    <property type="match status" value="1"/>
</dbReference>
<keyword evidence="4 11" id="KW-0963">Cytoplasm</keyword>
<dbReference type="CDD" id="cd00671">
    <property type="entry name" value="ArgRS_core"/>
    <property type="match status" value="1"/>
</dbReference>
<dbReference type="PANTHER" id="PTHR11956:SF5">
    <property type="entry name" value="ARGININE--TRNA LIGASE, CYTOPLASMIC"/>
    <property type="match status" value="1"/>
</dbReference>
<dbReference type="Pfam" id="PF00750">
    <property type="entry name" value="tRNA-synt_1d"/>
    <property type="match status" value="1"/>
</dbReference>
<dbReference type="EC" id="6.1.1.19" evidence="11"/>
<dbReference type="Pfam" id="PF05746">
    <property type="entry name" value="DALR_1"/>
    <property type="match status" value="1"/>
</dbReference>
<dbReference type="GO" id="GO:0004814">
    <property type="term" value="F:arginine-tRNA ligase activity"/>
    <property type="evidence" value="ECO:0007669"/>
    <property type="project" value="UniProtKB-UniRule"/>
</dbReference>
<evidence type="ECO:0000259" key="14">
    <source>
        <dbReference type="SMART" id="SM01016"/>
    </source>
</evidence>
<comment type="subunit">
    <text evidence="3 11">Monomer.</text>
</comment>
<dbReference type="InterPro" id="IPR005148">
    <property type="entry name" value="Arg-tRNA-synth_N"/>
</dbReference>
<evidence type="ECO:0000313" key="15">
    <source>
        <dbReference type="EMBL" id="NER26112.1"/>
    </source>
</evidence>
<dbReference type="GO" id="GO:0005737">
    <property type="term" value="C:cytoplasm"/>
    <property type="evidence" value="ECO:0007669"/>
    <property type="project" value="UniProtKB-SubCell"/>
</dbReference>
<dbReference type="FunFam" id="3.40.50.620:FF:000030">
    <property type="entry name" value="Arginine--tRNA ligase"/>
    <property type="match status" value="1"/>
</dbReference>
<dbReference type="InterPro" id="IPR036695">
    <property type="entry name" value="Arg-tRNA-synth_N_sf"/>
</dbReference>
<dbReference type="GO" id="GO:0006420">
    <property type="term" value="P:arginyl-tRNA aminoacylation"/>
    <property type="evidence" value="ECO:0007669"/>
    <property type="project" value="UniProtKB-UniRule"/>
</dbReference>
<dbReference type="InterPro" id="IPR008909">
    <property type="entry name" value="DALR_anticod-bd"/>
</dbReference>
<comment type="catalytic activity">
    <reaction evidence="10 11">
        <text>tRNA(Arg) + L-arginine + ATP = L-arginyl-tRNA(Arg) + AMP + diphosphate</text>
        <dbReference type="Rhea" id="RHEA:20301"/>
        <dbReference type="Rhea" id="RHEA-COMP:9658"/>
        <dbReference type="Rhea" id="RHEA-COMP:9673"/>
        <dbReference type="ChEBI" id="CHEBI:30616"/>
        <dbReference type="ChEBI" id="CHEBI:32682"/>
        <dbReference type="ChEBI" id="CHEBI:33019"/>
        <dbReference type="ChEBI" id="CHEBI:78442"/>
        <dbReference type="ChEBI" id="CHEBI:78513"/>
        <dbReference type="ChEBI" id="CHEBI:456215"/>
        <dbReference type="EC" id="6.1.1.19"/>
    </reaction>
</comment>
<evidence type="ECO:0000256" key="9">
    <source>
        <dbReference type="ARBA" id="ARBA00023146"/>
    </source>
</evidence>
<evidence type="ECO:0000256" key="11">
    <source>
        <dbReference type="HAMAP-Rule" id="MF_00123"/>
    </source>
</evidence>
<dbReference type="PROSITE" id="PS00178">
    <property type="entry name" value="AA_TRNA_LIGASE_I"/>
    <property type="match status" value="1"/>
</dbReference>
<evidence type="ECO:0000256" key="12">
    <source>
        <dbReference type="RuleBase" id="RU363038"/>
    </source>
</evidence>
<keyword evidence="5 11" id="KW-0436">Ligase</keyword>
<dbReference type="CDD" id="cd07956">
    <property type="entry name" value="Anticodon_Ia_Arg"/>
    <property type="match status" value="1"/>
</dbReference>
<dbReference type="InterPro" id="IPR001412">
    <property type="entry name" value="aa-tRNA-synth_I_CS"/>
</dbReference>
<dbReference type="Gene3D" id="3.30.1360.70">
    <property type="entry name" value="Arginyl tRNA synthetase N-terminal domain"/>
    <property type="match status" value="1"/>
</dbReference>
<evidence type="ECO:0000256" key="3">
    <source>
        <dbReference type="ARBA" id="ARBA00011245"/>
    </source>
</evidence>